<protein>
    <submittedName>
        <fullName evidence="2">Uncharacterized protein</fullName>
    </submittedName>
</protein>
<feature type="compositionally biased region" description="Basic and acidic residues" evidence="1">
    <location>
        <begin position="242"/>
        <end position="261"/>
    </location>
</feature>
<dbReference type="EMBL" id="ML977517">
    <property type="protein sequence ID" value="KAF2125019.1"/>
    <property type="molecule type" value="Genomic_DNA"/>
</dbReference>
<accession>A0A6A5ZZM8</accession>
<dbReference type="Proteomes" id="UP000799771">
    <property type="component" value="Unassembled WGS sequence"/>
</dbReference>
<gene>
    <name evidence="2" type="ORF">P153DRAFT_349202</name>
</gene>
<proteinExistence type="predicted"/>
<evidence type="ECO:0000313" key="3">
    <source>
        <dbReference type="Proteomes" id="UP000799771"/>
    </source>
</evidence>
<dbReference type="GeneID" id="54406671"/>
<evidence type="ECO:0000313" key="2">
    <source>
        <dbReference type="EMBL" id="KAF2125019.1"/>
    </source>
</evidence>
<evidence type="ECO:0000256" key="1">
    <source>
        <dbReference type="SAM" id="MobiDB-lite"/>
    </source>
</evidence>
<dbReference type="OrthoDB" id="5149635at2759"/>
<name>A0A6A5ZZM8_9PLEO</name>
<dbReference type="RefSeq" id="XP_033519412.1">
    <property type="nucleotide sequence ID" value="XM_033666239.1"/>
</dbReference>
<feature type="region of interest" description="Disordered" evidence="1">
    <location>
        <begin position="242"/>
        <end position="266"/>
    </location>
</feature>
<sequence length="309" mass="34647">MCDAIFTFGQRGSHFFQCPSHQDHTRLPQKLTTLLSSSQLQLVHHIALGFENSFLLTWRDASGQDRINSAGLPSELLDFLYARTPQGKPARSIPTLRCTLGPSNTSFFAQDGSACVWMNLPPLLIPALQSRIRDGKWTDRPRVVALGADADFVLITENHAAVWALDHYPTMAKLLEYSRLQDRGIRDVRGVVLHAYRYGAAVCMSRNGTLVFENLPLHELAGMQGMIEPVLQDTKALDWGMRDRGGRKEMKKKREEGEGVQKRPSVLQERAQMRREWSDHTQQFTAQAKGLKLSLSLSVSTGGFSRMLG</sequence>
<organism evidence="2 3">
    <name type="scientific">Dothidotthia symphoricarpi CBS 119687</name>
    <dbReference type="NCBI Taxonomy" id="1392245"/>
    <lineage>
        <taxon>Eukaryota</taxon>
        <taxon>Fungi</taxon>
        <taxon>Dikarya</taxon>
        <taxon>Ascomycota</taxon>
        <taxon>Pezizomycotina</taxon>
        <taxon>Dothideomycetes</taxon>
        <taxon>Pleosporomycetidae</taxon>
        <taxon>Pleosporales</taxon>
        <taxon>Dothidotthiaceae</taxon>
        <taxon>Dothidotthia</taxon>
    </lineage>
</organism>
<dbReference type="AlphaFoldDB" id="A0A6A5ZZM8"/>
<reference evidence="2" key="1">
    <citation type="journal article" date="2020" name="Stud. Mycol.">
        <title>101 Dothideomycetes genomes: a test case for predicting lifestyles and emergence of pathogens.</title>
        <authorList>
            <person name="Haridas S."/>
            <person name="Albert R."/>
            <person name="Binder M."/>
            <person name="Bloem J."/>
            <person name="Labutti K."/>
            <person name="Salamov A."/>
            <person name="Andreopoulos B."/>
            <person name="Baker S."/>
            <person name="Barry K."/>
            <person name="Bills G."/>
            <person name="Bluhm B."/>
            <person name="Cannon C."/>
            <person name="Castanera R."/>
            <person name="Culley D."/>
            <person name="Daum C."/>
            <person name="Ezra D."/>
            <person name="Gonzalez J."/>
            <person name="Henrissat B."/>
            <person name="Kuo A."/>
            <person name="Liang C."/>
            <person name="Lipzen A."/>
            <person name="Lutzoni F."/>
            <person name="Magnuson J."/>
            <person name="Mondo S."/>
            <person name="Nolan M."/>
            <person name="Ohm R."/>
            <person name="Pangilinan J."/>
            <person name="Park H.-J."/>
            <person name="Ramirez L."/>
            <person name="Alfaro M."/>
            <person name="Sun H."/>
            <person name="Tritt A."/>
            <person name="Yoshinaga Y."/>
            <person name="Zwiers L.-H."/>
            <person name="Turgeon B."/>
            <person name="Goodwin S."/>
            <person name="Spatafora J."/>
            <person name="Crous P."/>
            <person name="Grigoriev I."/>
        </authorList>
    </citation>
    <scope>NUCLEOTIDE SEQUENCE</scope>
    <source>
        <strain evidence="2">CBS 119687</strain>
    </source>
</reference>
<keyword evidence="3" id="KW-1185">Reference proteome</keyword>